<evidence type="ECO:0000256" key="1">
    <source>
        <dbReference type="SAM" id="SignalP"/>
    </source>
</evidence>
<dbReference type="PROSITE" id="PS01186">
    <property type="entry name" value="EGF_2"/>
    <property type="match status" value="1"/>
</dbReference>
<dbReference type="PANTHER" id="PTHR24044:SF420">
    <property type="entry name" value="DELTA AND NOTCH-LIKE EPIDERMAL GROWTH FACTOR-RELATED RECEPTOR ISOFORM X1"/>
    <property type="match status" value="1"/>
</dbReference>
<dbReference type="SUPFAM" id="SSF57196">
    <property type="entry name" value="EGF/Laminin"/>
    <property type="match status" value="1"/>
</dbReference>
<name>A0A6N6MAA4_9FLAO</name>
<feature type="signal peptide" evidence="1">
    <location>
        <begin position="1"/>
        <end position="23"/>
    </location>
</feature>
<keyword evidence="4" id="KW-1185">Reference proteome</keyword>
<dbReference type="OrthoDB" id="1367355at2"/>
<dbReference type="RefSeq" id="WP_151166866.1">
    <property type="nucleotide sequence ID" value="NZ_WACR01000003.1"/>
</dbReference>
<gene>
    <name evidence="3" type="ORF">F3059_04375</name>
</gene>
<dbReference type="EMBL" id="WACR01000003">
    <property type="protein sequence ID" value="KAB1065196.1"/>
    <property type="molecule type" value="Genomic_DNA"/>
</dbReference>
<feature type="chain" id="PRO_5026867215" evidence="1">
    <location>
        <begin position="24"/>
        <end position="222"/>
    </location>
</feature>
<evidence type="ECO:0000313" key="4">
    <source>
        <dbReference type="Proteomes" id="UP000435357"/>
    </source>
</evidence>
<dbReference type="PANTHER" id="PTHR24044">
    <property type="entry name" value="NOTCH LIGAND FAMILY MEMBER"/>
    <property type="match status" value="1"/>
</dbReference>
<dbReference type="PROSITE" id="PS50026">
    <property type="entry name" value="EGF_3"/>
    <property type="match status" value="2"/>
</dbReference>
<dbReference type="InterPro" id="IPR050906">
    <property type="entry name" value="Notch_signaling"/>
</dbReference>
<reference evidence="3 4" key="1">
    <citation type="submission" date="2019-09" db="EMBL/GenBank/DDBJ databases">
        <title>Genomes of Cryomorphaceae.</title>
        <authorList>
            <person name="Bowman J.P."/>
        </authorList>
    </citation>
    <scope>NUCLEOTIDE SEQUENCE [LARGE SCALE GENOMIC DNA]</scope>
    <source>
        <strain evidence="3 4">KCTC 52047</strain>
    </source>
</reference>
<proteinExistence type="predicted"/>
<dbReference type="AlphaFoldDB" id="A0A6N6MAA4"/>
<evidence type="ECO:0000313" key="3">
    <source>
        <dbReference type="EMBL" id="KAB1065196.1"/>
    </source>
</evidence>
<dbReference type="InterPro" id="IPR000742">
    <property type="entry name" value="EGF"/>
</dbReference>
<feature type="domain" description="EGF-like" evidence="2">
    <location>
        <begin position="58"/>
        <end position="91"/>
    </location>
</feature>
<feature type="domain" description="EGF-like" evidence="2">
    <location>
        <begin position="25"/>
        <end position="57"/>
    </location>
</feature>
<dbReference type="Proteomes" id="UP000435357">
    <property type="component" value="Unassembled WGS sequence"/>
</dbReference>
<dbReference type="PROSITE" id="PS51257">
    <property type="entry name" value="PROKAR_LIPOPROTEIN"/>
    <property type="match status" value="1"/>
</dbReference>
<dbReference type="Gene3D" id="2.10.25.10">
    <property type="entry name" value="Laminin"/>
    <property type="match status" value="1"/>
</dbReference>
<accession>A0A6N6MAA4</accession>
<protein>
    <submittedName>
        <fullName evidence="3">Calcium-binding EGF-like domain-containing protein</fullName>
    </submittedName>
</protein>
<dbReference type="GO" id="GO:0005112">
    <property type="term" value="F:Notch binding"/>
    <property type="evidence" value="ECO:0007669"/>
    <property type="project" value="TreeGrafter"/>
</dbReference>
<organism evidence="3 4">
    <name type="scientific">Salibacter halophilus</name>
    <dbReference type="NCBI Taxonomy" id="1803916"/>
    <lineage>
        <taxon>Bacteria</taxon>
        <taxon>Pseudomonadati</taxon>
        <taxon>Bacteroidota</taxon>
        <taxon>Flavobacteriia</taxon>
        <taxon>Flavobacteriales</taxon>
        <taxon>Salibacteraceae</taxon>
        <taxon>Salibacter</taxon>
    </lineage>
</organism>
<keyword evidence="1" id="KW-0732">Signal</keyword>
<dbReference type="SMART" id="SM00181">
    <property type="entry name" value="EGF"/>
    <property type="match status" value="2"/>
</dbReference>
<dbReference type="CDD" id="cd00054">
    <property type="entry name" value="EGF_CA"/>
    <property type="match status" value="2"/>
</dbReference>
<comment type="caution">
    <text evidence="3">The sequence shown here is derived from an EMBL/GenBank/DDBJ whole genome shotgun (WGS) entry which is preliminary data.</text>
</comment>
<sequence length="222" mass="25021">MKKTLFFFSLITSLLFISISCHQSDPDPCDSRYCLNGGSCIEGECDCPTGYYGVNCQNEMACDPDTPCENGGACYNGSCNCPPEYEGPLCSTEKTPQYVGVSRIEIVKFPPFKPNGDSWDMNGNGPDIFPALFKGEKIEWASKEEYEDADHQSNYYRFDNIKHVFSSPGEKHQLYIYDREASGSERMGGVEFIPFVKGEGFPKNKRLSSGKYEFVIYFTYIL</sequence>
<evidence type="ECO:0000259" key="2">
    <source>
        <dbReference type="PROSITE" id="PS50026"/>
    </source>
</evidence>
<dbReference type="PROSITE" id="PS00022">
    <property type="entry name" value="EGF_1"/>
    <property type="match status" value="2"/>
</dbReference>